<name>A0A381SSX0_9ZZZZ</name>
<gene>
    <name evidence="1" type="ORF">METZ01_LOCUS59235</name>
</gene>
<dbReference type="EMBL" id="UINC01003445">
    <property type="protein sequence ID" value="SVA06381.1"/>
    <property type="molecule type" value="Genomic_DNA"/>
</dbReference>
<protein>
    <submittedName>
        <fullName evidence="1">Uncharacterized protein</fullName>
    </submittedName>
</protein>
<accession>A0A381SSX0</accession>
<proteinExistence type="predicted"/>
<evidence type="ECO:0000313" key="1">
    <source>
        <dbReference type="EMBL" id="SVA06381.1"/>
    </source>
</evidence>
<organism evidence="1">
    <name type="scientific">marine metagenome</name>
    <dbReference type="NCBI Taxonomy" id="408172"/>
    <lineage>
        <taxon>unclassified sequences</taxon>
        <taxon>metagenomes</taxon>
        <taxon>ecological metagenomes</taxon>
    </lineage>
</organism>
<feature type="non-terminal residue" evidence="1">
    <location>
        <position position="1"/>
    </location>
</feature>
<sequence length="59" mass="6514">VFEEICRNAEVEYLIIKLQKLGVSLLKVDFDSGIPGIESAPRYRLLTQVLAGHLGSKNA</sequence>
<reference evidence="1" key="1">
    <citation type="submission" date="2018-05" db="EMBL/GenBank/DDBJ databases">
        <authorList>
            <person name="Lanie J.A."/>
            <person name="Ng W.-L."/>
            <person name="Kazmierczak K.M."/>
            <person name="Andrzejewski T.M."/>
            <person name="Davidsen T.M."/>
            <person name="Wayne K.J."/>
            <person name="Tettelin H."/>
            <person name="Glass J.I."/>
            <person name="Rusch D."/>
            <person name="Podicherti R."/>
            <person name="Tsui H.-C.T."/>
            <person name="Winkler M.E."/>
        </authorList>
    </citation>
    <scope>NUCLEOTIDE SEQUENCE</scope>
</reference>
<dbReference type="AlphaFoldDB" id="A0A381SSX0"/>